<accession>A0A430FMB5</accession>
<comment type="caution">
    <text evidence="6">The sequence shown here is derived from an EMBL/GenBank/DDBJ whole genome shotgun (WGS) entry which is preliminary data.</text>
</comment>
<protein>
    <submittedName>
        <fullName evidence="6">NTP pyrophosphohydrolase</fullName>
    </submittedName>
</protein>
<proteinExistence type="inferred from homology"/>
<dbReference type="InterPro" id="IPR000086">
    <property type="entry name" value="NUDIX_hydrolase_dom"/>
</dbReference>
<evidence type="ECO:0000313" key="6">
    <source>
        <dbReference type="EMBL" id="RSX53920.1"/>
    </source>
</evidence>
<dbReference type="PANTHER" id="PTHR11839:SF18">
    <property type="entry name" value="NUDIX HYDROLASE DOMAIN-CONTAINING PROTEIN"/>
    <property type="match status" value="1"/>
</dbReference>
<evidence type="ECO:0000256" key="3">
    <source>
        <dbReference type="ARBA" id="ARBA00022801"/>
    </source>
</evidence>
<dbReference type="PRINTS" id="PR00502">
    <property type="entry name" value="NUDIXFAMILY"/>
</dbReference>
<dbReference type="CDD" id="cd03424">
    <property type="entry name" value="NUDIX_ADPRase_Nudt5_UGPPase_Nudt14"/>
    <property type="match status" value="1"/>
</dbReference>
<keyword evidence="7" id="KW-1185">Reference proteome</keyword>
<sequence>MDMDRAYDESATPAALDRTLNNSSDGVDMDAPVSVLSRSTVYHGAVFDVEDMRLALATANGGNIEIRRQVMRHAPCVVMLVHDEERDRYLLEREYRVGSDCFAYGLPAGLMDDGEDIEPAALRELAEETGVAPASNADVRFDHVGAFYSSEGMSDELAHIMVIHLRHWRSVPRHFDPDEHVESAWVDWNTLRSVRITASNSFIAIQHEEFRRITQR</sequence>
<keyword evidence="3 4" id="KW-0378">Hydrolase</keyword>
<evidence type="ECO:0000256" key="2">
    <source>
        <dbReference type="ARBA" id="ARBA00005582"/>
    </source>
</evidence>
<dbReference type="GO" id="GO:0016462">
    <property type="term" value="F:pyrophosphatase activity"/>
    <property type="evidence" value="ECO:0007669"/>
    <property type="project" value="UniProtKB-ARBA"/>
</dbReference>
<feature type="domain" description="Nudix hydrolase" evidence="5">
    <location>
        <begin position="71"/>
        <end position="209"/>
    </location>
</feature>
<gene>
    <name evidence="6" type="ORF">D2E25_0226</name>
</gene>
<evidence type="ECO:0000259" key="5">
    <source>
        <dbReference type="PROSITE" id="PS51462"/>
    </source>
</evidence>
<dbReference type="AlphaFoldDB" id="A0A430FMB5"/>
<name>A0A430FMB5_9BIFI</name>
<dbReference type="Gene3D" id="3.90.79.10">
    <property type="entry name" value="Nucleoside Triphosphate Pyrophosphohydrolase"/>
    <property type="match status" value="1"/>
</dbReference>
<dbReference type="PROSITE" id="PS00893">
    <property type="entry name" value="NUDIX_BOX"/>
    <property type="match status" value="1"/>
</dbReference>
<dbReference type="PANTHER" id="PTHR11839">
    <property type="entry name" value="UDP/ADP-SUGAR PYROPHOSPHATASE"/>
    <property type="match status" value="1"/>
</dbReference>
<dbReference type="InterPro" id="IPR020476">
    <property type="entry name" value="Nudix_hydrolase"/>
</dbReference>
<dbReference type="PROSITE" id="PS51462">
    <property type="entry name" value="NUDIX"/>
    <property type="match status" value="1"/>
</dbReference>
<reference evidence="6 7" key="1">
    <citation type="submission" date="2018-09" db="EMBL/GenBank/DDBJ databases">
        <title>Characterization of the phylogenetic diversity of five novel species belonging to the genus Bifidobacterium.</title>
        <authorList>
            <person name="Lugli G.A."/>
            <person name="Duranti S."/>
            <person name="Milani C."/>
        </authorList>
    </citation>
    <scope>NUCLEOTIDE SEQUENCE [LARGE SCALE GENOMIC DNA]</scope>
    <source>
        <strain evidence="6 7">2034B</strain>
    </source>
</reference>
<dbReference type="Pfam" id="PF00293">
    <property type="entry name" value="NUDIX"/>
    <property type="match status" value="1"/>
</dbReference>
<organism evidence="6 7">
    <name type="scientific">Bifidobacterium goeldii</name>
    <dbReference type="NCBI Taxonomy" id="2306975"/>
    <lineage>
        <taxon>Bacteria</taxon>
        <taxon>Bacillati</taxon>
        <taxon>Actinomycetota</taxon>
        <taxon>Actinomycetes</taxon>
        <taxon>Bifidobacteriales</taxon>
        <taxon>Bifidobacteriaceae</taxon>
        <taxon>Bifidobacterium</taxon>
    </lineage>
</organism>
<comment type="cofactor">
    <cofactor evidence="1">
        <name>Mg(2+)</name>
        <dbReference type="ChEBI" id="CHEBI:18420"/>
    </cofactor>
</comment>
<dbReference type="GO" id="GO:0019693">
    <property type="term" value="P:ribose phosphate metabolic process"/>
    <property type="evidence" value="ECO:0007669"/>
    <property type="project" value="TreeGrafter"/>
</dbReference>
<evidence type="ECO:0000256" key="4">
    <source>
        <dbReference type="RuleBase" id="RU003476"/>
    </source>
</evidence>
<dbReference type="Proteomes" id="UP000287533">
    <property type="component" value="Unassembled WGS sequence"/>
</dbReference>
<dbReference type="InterPro" id="IPR020084">
    <property type="entry name" value="NUDIX_hydrolase_CS"/>
</dbReference>
<evidence type="ECO:0000256" key="1">
    <source>
        <dbReference type="ARBA" id="ARBA00001946"/>
    </source>
</evidence>
<dbReference type="InterPro" id="IPR015797">
    <property type="entry name" value="NUDIX_hydrolase-like_dom_sf"/>
</dbReference>
<dbReference type="GO" id="GO:0006753">
    <property type="term" value="P:nucleoside phosphate metabolic process"/>
    <property type="evidence" value="ECO:0007669"/>
    <property type="project" value="TreeGrafter"/>
</dbReference>
<evidence type="ECO:0000313" key="7">
    <source>
        <dbReference type="Proteomes" id="UP000287533"/>
    </source>
</evidence>
<dbReference type="EMBL" id="QXGL01000001">
    <property type="protein sequence ID" value="RSX53920.1"/>
    <property type="molecule type" value="Genomic_DNA"/>
</dbReference>
<comment type="similarity">
    <text evidence="2 4">Belongs to the Nudix hydrolase family.</text>
</comment>
<dbReference type="SUPFAM" id="SSF55811">
    <property type="entry name" value="Nudix"/>
    <property type="match status" value="1"/>
</dbReference>